<dbReference type="AlphaFoldDB" id="A0A1F5ST97"/>
<dbReference type="Gene3D" id="2.60.40.10">
    <property type="entry name" value="Immunoglobulins"/>
    <property type="match status" value="1"/>
</dbReference>
<comment type="caution">
    <text evidence="6">The sequence shown here is derived from an EMBL/GenBank/DDBJ whole genome shotgun (WGS) entry which is preliminary data.</text>
</comment>
<keyword evidence="4" id="KW-0472">Membrane</keyword>
<dbReference type="SUPFAM" id="SSF117074">
    <property type="entry name" value="Hypothetical protein PA1324"/>
    <property type="match status" value="1"/>
</dbReference>
<feature type="transmembrane region" description="Helical" evidence="4">
    <location>
        <begin position="535"/>
        <end position="554"/>
    </location>
</feature>
<proteinExistence type="predicted"/>
<dbReference type="InterPro" id="IPR015914">
    <property type="entry name" value="PAPs_N"/>
</dbReference>
<sequence length="590" mass="62219">MKNETEQCDGTDGVGAHQSCSDTCTLNNLPYCGDKIVNNNEVCDGASQACQSGDYNGSQACNSACDGYSLCQAIEFCGDGAKNGSEQCDDGNTVSGDGCGSGCQTESGGGGDKGSLKICKYEDADGLASTRADRLGVNNWNFNVGDGLATSSQPTLTDGCAVFSALTPGQYLINEESRTGWYYLEPFGGWATTTVSANQQTAANFYNARFGKIYGYEYADTDGVASTTSDRTGLADWTINLFYASATATPLLTATTQANGYFEFLNLSPNTYWLSQDLKASWINLASPASINLLSGETKADNNFVNAADNGQGGGATYCGDGLKQSPNDSLLGGPANNGLEDCDGGDGVSSGYSCNSQCVLVANQTDDGGTSGVGGGGAYVFDDLILTNINVGLAAESTETSIIITWLTNKPATSRVIYDTITHPDLSTSSPPNYGYAFSTDLDPNKVTGHSVIINELTPGTTYYLRPLSSASPEKYGAEIAVTTAGSAVAITPVEQVLGDKITKPATGLILGQKVAAKPNGKVLADTGFKPSEFMALILILLILLSLIAFIKIKYLKVDGRHRCWLKKTLIFNQDLFIYQRADIYFKNR</sequence>
<accession>A0A1F5ST97</accession>
<dbReference type="NCBIfam" id="TIGR02232">
    <property type="entry name" value="myxo_disulf_rpt"/>
    <property type="match status" value="1"/>
</dbReference>
<keyword evidence="4" id="KW-1133">Transmembrane helix</keyword>
<feature type="domain" description="Purple acid phosphatase N-terminal" evidence="5">
    <location>
        <begin position="392"/>
        <end position="470"/>
    </location>
</feature>
<protein>
    <recommendedName>
        <fullName evidence="5">Purple acid phosphatase N-terminal domain-containing protein</fullName>
    </recommendedName>
</protein>
<dbReference type="EMBL" id="MFFY01000061">
    <property type="protein sequence ID" value="OGF29900.1"/>
    <property type="molecule type" value="Genomic_DNA"/>
</dbReference>
<evidence type="ECO:0000313" key="7">
    <source>
        <dbReference type="Proteomes" id="UP000176915"/>
    </source>
</evidence>
<keyword evidence="2" id="KW-0677">Repeat</keyword>
<dbReference type="Proteomes" id="UP000176915">
    <property type="component" value="Unassembled WGS sequence"/>
</dbReference>
<evidence type="ECO:0000256" key="4">
    <source>
        <dbReference type="SAM" id="Phobius"/>
    </source>
</evidence>
<name>A0A1F5ST97_9BACT</name>
<dbReference type="InterPro" id="IPR008963">
    <property type="entry name" value="Purple_acid_Pase-like_N"/>
</dbReference>
<organism evidence="6 7">
    <name type="scientific">Candidatus Falkowbacteria bacterium RIFCSPLOWO2_12_FULL_45_13</name>
    <dbReference type="NCBI Taxonomy" id="1797991"/>
    <lineage>
        <taxon>Bacteria</taxon>
        <taxon>Candidatus Falkowiibacteriota</taxon>
    </lineage>
</organism>
<evidence type="ECO:0000259" key="5">
    <source>
        <dbReference type="Pfam" id="PF16656"/>
    </source>
</evidence>
<dbReference type="InterPro" id="IPR013783">
    <property type="entry name" value="Ig-like_fold"/>
</dbReference>
<evidence type="ECO:0000256" key="2">
    <source>
        <dbReference type="ARBA" id="ARBA00022737"/>
    </source>
</evidence>
<dbReference type="SUPFAM" id="SSF49363">
    <property type="entry name" value="Purple acid phosphatase, N-terminal domain"/>
    <property type="match status" value="1"/>
</dbReference>
<gene>
    <name evidence="6" type="ORF">A3H09_02935</name>
</gene>
<dbReference type="GO" id="GO:0046872">
    <property type="term" value="F:metal ion binding"/>
    <property type="evidence" value="ECO:0007669"/>
    <property type="project" value="InterPro"/>
</dbReference>
<dbReference type="Pfam" id="PF16656">
    <property type="entry name" value="Pur_ac_phosph_N"/>
    <property type="match status" value="1"/>
</dbReference>
<keyword evidence="3" id="KW-1015">Disulfide bond</keyword>
<dbReference type="GO" id="GO:0003993">
    <property type="term" value="F:acid phosphatase activity"/>
    <property type="evidence" value="ECO:0007669"/>
    <property type="project" value="InterPro"/>
</dbReference>
<keyword evidence="1" id="KW-0732">Signal</keyword>
<evidence type="ECO:0000313" key="6">
    <source>
        <dbReference type="EMBL" id="OGF29900.1"/>
    </source>
</evidence>
<reference evidence="6 7" key="1">
    <citation type="journal article" date="2016" name="Nat. Commun.">
        <title>Thousands of microbial genomes shed light on interconnected biogeochemical processes in an aquifer system.</title>
        <authorList>
            <person name="Anantharaman K."/>
            <person name="Brown C.T."/>
            <person name="Hug L.A."/>
            <person name="Sharon I."/>
            <person name="Castelle C.J."/>
            <person name="Probst A.J."/>
            <person name="Thomas B.C."/>
            <person name="Singh A."/>
            <person name="Wilkins M.J."/>
            <person name="Karaoz U."/>
            <person name="Brodie E.L."/>
            <person name="Williams K.H."/>
            <person name="Hubbard S.S."/>
            <person name="Banfield J.F."/>
        </authorList>
    </citation>
    <scope>NUCLEOTIDE SEQUENCE [LARGE SCALE GENOMIC DNA]</scope>
</reference>
<dbReference type="Gene3D" id="2.60.40.380">
    <property type="entry name" value="Purple acid phosphatase-like, N-terminal"/>
    <property type="match status" value="1"/>
</dbReference>
<keyword evidence="4" id="KW-0812">Transmembrane</keyword>
<dbReference type="InterPro" id="IPR011936">
    <property type="entry name" value="Myxo_disulph_rpt"/>
</dbReference>
<evidence type="ECO:0000256" key="3">
    <source>
        <dbReference type="ARBA" id="ARBA00023157"/>
    </source>
</evidence>
<evidence type="ECO:0000256" key="1">
    <source>
        <dbReference type="ARBA" id="ARBA00022729"/>
    </source>
</evidence>